<evidence type="ECO:0000256" key="5">
    <source>
        <dbReference type="ARBA" id="ARBA00023004"/>
    </source>
</evidence>
<dbReference type="GO" id="GO:0005506">
    <property type="term" value="F:iron ion binding"/>
    <property type="evidence" value="ECO:0007669"/>
    <property type="project" value="InterPro"/>
</dbReference>
<dbReference type="Pfam" id="PF00067">
    <property type="entry name" value="p450"/>
    <property type="match status" value="2"/>
</dbReference>
<keyword evidence="9" id="KW-1185">Reference proteome</keyword>
<keyword evidence="6 7" id="KW-0503">Monooxygenase</keyword>
<dbReference type="PANTHER" id="PTHR24287:SF19">
    <property type="entry name" value="CYTOCHROME P450"/>
    <property type="match status" value="1"/>
</dbReference>
<reference evidence="8 9" key="1">
    <citation type="journal article" date="2016" name="Nat. Commun.">
        <title>Ectomycorrhizal ecology is imprinted in the genome of the dominant symbiotic fungus Cenococcum geophilum.</title>
        <authorList>
            <consortium name="DOE Joint Genome Institute"/>
            <person name="Peter M."/>
            <person name="Kohler A."/>
            <person name="Ohm R.A."/>
            <person name="Kuo A."/>
            <person name="Krutzmann J."/>
            <person name="Morin E."/>
            <person name="Arend M."/>
            <person name="Barry K.W."/>
            <person name="Binder M."/>
            <person name="Choi C."/>
            <person name="Clum A."/>
            <person name="Copeland A."/>
            <person name="Grisel N."/>
            <person name="Haridas S."/>
            <person name="Kipfer T."/>
            <person name="LaButti K."/>
            <person name="Lindquist E."/>
            <person name="Lipzen A."/>
            <person name="Maire R."/>
            <person name="Meier B."/>
            <person name="Mihaltcheva S."/>
            <person name="Molinier V."/>
            <person name="Murat C."/>
            <person name="Poggeler S."/>
            <person name="Quandt C.A."/>
            <person name="Sperisen C."/>
            <person name="Tritt A."/>
            <person name="Tisserant E."/>
            <person name="Crous P.W."/>
            <person name="Henrissat B."/>
            <person name="Nehls U."/>
            <person name="Egli S."/>
            <person name="Spatafora J.W."/>
            <person name="Grigoriev I.V."/>
            <person name="Martin F.M."/>
        </authorList>
    </citation>
    <scope>NUCLEOTIDE SEQUENCE [LARGE SCALE GENOMIC DNA]</scope>
    <source>
        <strain evidence="8 9">CBS 207.34</strain>
    </source>
</reference>
<comment type="similarity">
    <text evidence="2 7">Belongs to the cytochrome P450 family.</text>
</comment>
<accession>A0A8E2FCH8</accession>
<name>A0A8E2FCH8_9PEZI</name>
<evidence type="ECO:0000256" key="7">
    <source>
        <dbReference type="RuleBase" id="RU000461"/>
    </source>
</evidence>
<dbReference type="GO" id="GO:0004497">
    <property type="term" value="F:monooxygenase activity"/>
    <property type="evidence" value="ECO:0007669"/>
    <property type="project" value="UniProtKB-KW"/>
</dbReference>
<comment type="cofactor">
    <cofactor evidence="1">
        <name>heme</name>
        <dbReference type="ChEBI" id="CHEBI:30413"/>
    </cofactor>
</comment>
<evidence type="ECO:0000256" key="2">
    <source>
        <dbReference type="ARBA" id="ARBA00010617"/>
    </source>
</evidence>
<keyword evidence="3 7" id="KW-0479">Metal-binding</keyword>
<gene>
    <name evidence="8" type="ORF">AOQ84DRAFT_280569</name>
</gene>
<dbReference type="PROSITE" id="PS00086">
    <property type="entry name" value="CYTOCHROME_P450"/>
    <property type="match status" value="1"/>
</dbReference>
<proteinExistence type="inferred from homology"/>
<evidence type="ECO:0000256" key="6">
    <source>
        <dbReference type="ARBA" id="ARBA00023033"/>
    </source>
</evidence>
<protein>
    <submittedName>
        <fullName evidence="8">Cytochrome P450</fullName>
    </submittedName>
</protein>
<evidence type="ECO:0000256" key="1">
    <source>
        <dbReference type="ARBA" id="ARBA00001971"/>
    </source>
</evidence>
<evidence type="ECO:0000256" key="4">
    <source>
        <dbReference type="ARBA" id="ARBA00023002"/>
    </source>
</evidence>
<dbReference type="AlphaFoldDB" id="A0A8E2FCH8"/>
<keyword evidence="4 7" id="KW-0560">Oxidoreductase</keyword>
<dbReference type="OrthoDB" id="1470350at2759"/>
<dbReference type="PANTHER" id="PTHR24287">
    <property type="entry name" value="P450, PUTATIVE (EUROFUNG)-RELATED"/>
    <property type="match status" value="1"/>
</dbReference>
<dbReference type="Gene3D" id="1.10.630.10">
    <property type="entry name" value="Cytochrome P450"/>
    <property type="match status" value="2"/>
</dbReference>
<dbReference type="InterPro" id="IPR001128">
    <property type="entry name" value="Cyt_P450"/>
</dbReference>
<keyword evidence="7" id="KW-0349">Heme</keyword>
<evidence type="ECO:0000313" key="9">
    <source>
        <dbReference type="Proteomes" id="UP000250140"/>
    </source>
</evidence>
<dbReference type="SUPFAM" id="SSF48264">
    <property type="entry name" value="Cytochrome P450"/>
    <property type="match status" value="1"/>
</dbReference>
<dbReference type="GO" id="GO:0020037">
    <property type="term" value="F:heme binding"/>
    <property type="evidence" value="ECO:0007669"/>
    <property type="project" value="InterPro"/>
</dbReference>
<sequence>MAIFVTSPVLIATCAVLALWLLHKVWLWFDYRLALKRNGCGEPPRYPHKDPIFGLDLFMQYMNGFKSGDFLDTNKRHYETYGKTFKANLFGTTFIKTIDPEVSKSFHSTSFNKFGLQPLRYEVSKNLFGNGIIVVDGPHWQHGRALIRSSFDIVHIANFEQLGRHVRHFLDLLPRDGSTIDLLPLFKRLILDTTSEFIFGESMNALSSPESSKDFMDAFAYAQRGTGIRAMLGRFKFLHRDKEWWKACKTVTDFADRHVEKAIARVEKGEVAGKDSNYLRLVDEMAKDTQDRLTLRSHILSVFSPAHDGAAIALSNITFTDCFSLAHRITPIATMNQRQCLESTVLPLGGGKAGQSPLYIQKGNIVEVNYRCMQLSKELWGGGAEEFRPERWQDIRPTWEYTPFGGGPRICPGLRLVYTESGYVTVMLLREFESLENRDPELQWKEEMRLTAQSKNGTLVGLVPENKSL</sequence>
<dbReference type="GO" id="GO:0016705">
    <property type="term" value="F:oxidoreductase activity, acting on paired donors, with incorporation or reduction of molecular oxygen"/>
    <property type="evidence" value="ECO:0007669"/>
    <property type="project" value="InterPro"/>
</dbReference>
<evidence type="ECO:0000313" key="8">
    <source>
        <dbReference type="EMBL" id="OCL14662.1"/>
    </source>
</evidence>
<dbReference type="EMBL" id="KV748549">
    <property type="protein sequence ID" value="OCL14662.1"/>
    <property type="molecule type" value="Genomic_DNA"/>
</dbReference>
<dbReference type="InterPro" id="IPR047146">
    <property type="entry name" value="Cyt_P450_E_CYP52_fungi"/>
</dbReference>
<keyword evidence="5 7" id="KW-0408">Iron</keyword>
<evidence type="ECO:0000256" key="3">
    <source>
        <dbReference type="ARBA" id="ARBA00022723"/>
    </source>
</evidence>
<dbReference type="InterPro" id="IPR017972">
    <property type="entry name" value="Cyt_P450_CS"/>
</dbReference>
<organism evidence="8 9">
    <name type="scientific">Glonium stellatum</name>
    <dbReference type="NCBI Taxonomy" id="574774"/>
    <lineage>
        <taxon>Eukaryota</taxon>
        <taxon>Fungi</taxon>
        <taxon>Dikarya</taxon>
        <taxon>Ascomycota</taxon>
        <taxon>Pezizomycotina</taxon>
        <taxon>Dothideomycetes</taxon>
        <taxon>Pleosporomycetidae</taxon>
        <taxon>Gloniales</taxon>
        <taxon>Gloniaceae</taxon>
        <taxon>Glonium</taxon>
    </lineage>
</organism>
<dbReference type="Proteomes" id="UP000250140">
    <property type="component" value="Unassembled WGS sequence"/>
</dbReference>
<dbReference type="InterPro" id="IPR036396">
    <property type="entry name" value="Cyt_P450_sf"/>
</dbReference>